<dbReference type="SUPFAM" id="SSF109854">
    <property type="entry name" value="DinB/YfiT-like putative metalloenzymes"/>
    <property type="match status" value="1"/>
</dbReference>
<name>A0A381TWJ1_9ZZZZ</name>
<dbReference type="NCBIfam" id="TIGR03083">
    <property type="entry name" value="maleylpyruvate isomerase family mycothiol-dependent enzyme"/>
    <property type="match status" value="1"/>
</dbReference>
<proteinExistence type="predicted"/>
<dbReference type="Pfam" id="PF11716">
    <property type="entry name" value="MDMPI_N"/>
    <property type="match status" value="1"/>
</dbReference>
<protein>
    <recommendedName>
        <fullName evidence="1">Mycothiol-dependent maleylpyruvate isomerase metal-binding domain-containing protein</fullName>
    </recommendedName>
</protein>
<dbReference type="AlphaFoldDB" id="A0A381TWJ1"/>
<feature type="domain" description="Mycothiol-dependent maleylpyruvate isomerase metal-binding" evidence="1">
    <location>
        <begin position="10"/>
        <end position="146"/>
    </location>
</feature>
<dbReference type="EMBL" id="UINC01005293">
    <property type="protein sequence ID" value="SVA20392.1"/>
    <property type="molecule type" value="Genomic_DNA"/>
</dbReference>
<evidence type="ECO:0000259" key="1">
    <source>
        <dbReference type="Pfam" id="PF11716"/>
    </source>
</evidence>
<gene>
    <name evidence="2" type="ORF">METZ01_LOCUS73246</name>
</gene>
<evidence type="ECO:0000313" key="2">
    <source>
        <dbReference type="EMBL" id="SVA20392.1"/>
    </source>
</evidence>
<feature type="non-terminal residue" evidence="2">
    <location>
        <position position="239"/>
    </location>
</feature>
<dbReference type="InterPro" id="IPR017517">
    <property type="entry name" value="Maleyloyr_isom"/>
</dbReference>
<reference evidence="2" key="1">
    <citation type="submission" date="2018-05" db="EMBL/GenBank/DDBJ databases">
        <authorList>
            <person name="Lanie J.A."/>
            <person name="Ng W.-L."/>
            <person name="Kazmierczak K.M."/>
            <person name="Andrzejewski T.M."/>
            <person name="Davidsen T.M."/>
            <person name="Wayne K.J."/>
            <person name="Tettelin H."/>
            <person name="Glass J.I."/>
            <person name="Rusch D."/>
            <person name="Podicherti R."/>
            <person name="Tsui H.-C.T."/>
            <person name="Winkler M.E."/>
        </authorList>
    </citation>
    <scope>NUCLEOTIDE SEQUENCE</scope>
</reference>
<dbReference type="GO" id="GO:0046872">
    <property type="term" value="F:metal ion binding"/>
    <property type="evidence" value="ECO:0007669"/>
    <property type="project" value="InterPro"/>
</dbReference>
<accession>A0A381TWJ1</accession>
<sequence length="239" mass="27606">MLQQAIDFKEESDALFNLLKNQEGEIFQKKTQFKGWTIDNVLHHLHVWNVAADMSLVSDEKIMKFLEDFFNAVNKGYNPRQYEKELSNDKTGKDLLCLWKESYEKMTENFKNSDPKKRVKWAGPDMSVISSITARLMETWSHGQEVYDMIGVKRVDTDRIKNVVIIGINTFGWTFINRSQDVPGEVPNIILKSPSGEIWEWNPENKENKILGDATDFCQVVTQVRNIDDTNLLVEGEVA</sequence>
<dbReference type="InterPro" id="IPR024344">
    <property type="entry name" value="MDMPI_metal-binding"/>
</dbReference>
<organism evidence="2">
    <name type="scientific">marine metagenome</name>
    <dbReference type="NCBI Taxonomy" id="408172"/>
    <lineage>
        <taxon>unclassified sequences</taxon>
        <taxon>metagenomes</taxon>
        <taxon>ecological metagenomes</taxon>
    </lineage>
</organism>
<dbReference type="InterPro" id="IPR034660">
    <property type="entry name" value="DinB/YfiT-like"/>
</dbReference>